<dbReference type="PROSITE" id="PS50112">
    <property type="entry name" value="PAS"/>
    <property type="match status" value="1"/>
</dbReference>
<feature type="modified residue" description="4-aspartylphosphate" evidence="4">
    <location>
        <position position="55"/>
    </location>
</feature>
<organism evidence="9 10">
    <name type="scientific">Halonatronomonas betaini</name>
    <dbReference type="NCBI Taxonomy" id="2778430"/>
    <lineage>
        <taxon>Bacteria</taxon>
        <taxon>Bacillati</taxon>
        <taxon>Bacillota</taxon>
        <taxon>Clostridia</taxon>
        <taxon>Halanaerobiales</taxon>
        <taxon>Halarsenatibacteraceae</taxon>
        <taxon>Halonatronomonas</taxon>
    </lineage>
</organism>
<dbReference type="EMBL" id="JADPIE010000003">
    <property type="protein sequence ID" value="MBF8436868.1"/>
    <property type="molecule type" value="Genomic_DNA"/>
</dbReference>
<dbReference type="Proteomes" id="UP000621436">
    <property type="component" value="Unassembled WGS sequence"/>
</dbReference>
<dbReference type="GO" id="GO:0016791">
    <property type="term" value="F:phosphatase activity"/>
    <property type="evidence" value="ECO:0007669"/>
    <property type="project" value="TreeGrafter"/>
</dbReference>
<dbReference type="Pfam" id="PF07228">
    <property type="entry name" value="SpoIIE"/>
    <property type="match status" value="1"/>
</dbReference>
<dbReference type="InterPro" id="IPR011006">
    <property type="entry name" value="CheY-like_superfamily"/>
</dbReference>
<dbReference type="PROSITE" id="PS50110">
    <property type="entry name" value="RESPONSE_REGULATORY"/>
    <property type="match status" value="1"/>
</dbReference>
<dbReference type="InterPro" id="IPR000700">
    <property type="entry name" value="PAS-assoc_C"/>
</dbReference>
<dbReference type="InterPro" id="IPR000014">
    <property type="entry name" value="PAS"/>
</dbReference>
<dbReference type="GO" id="GO:0000160">
    <property type="term" value="P:phosphorelay signal transduction system"/>
    <property type="evidence" value="ECO:0007669"/>
    <property type="project" value="InterPro"/>
</dbReference>
<dbReference type="InterPro" id="IPR013656">
    <property type="entry name" value="PAS_4"/>
</dbReference>
<dbReference type="PROSITE" id="PS50113">
    <property type="entry name" value="PAC"/>
    <property type="match status" value="2"/>
</dbReference>
<sequence>MGKNIVTILIVDAEKTLYHSIKELMGDEYLIISAKSGREAVSLTKRINPDLILADLNLPDIDSLSLCEKINEINSIKDIPLIFIADYANQDKGIECLNLGAIDLIYKSFSIELIVRKIKNYLSLFNYKNEALKLNQTIEQSPETILITDTSGEIEYVNPGFIELTGYKPEEIIGRNPRVLKSGYHTDNFYTDLWETVSSGEKWHGEIYNRKKDGEFFWEETSISPIKNWKDETVKYIAIKHDITEKKKAQKELKSTKNMLDKILNLSTEAIRYVDLNYNVIKTNEKYKLLSESYKNREGFKKNDLKCYEVFCTENCNTEDCSIKKILENGQTIQEDIKVKFNNKTKYFIVTVVPYKNEAGEIIGMIQSFRDITQRKEDENKLKEYNQEIESLYNKLNKEFKKGIKLHEHFLPKKLPEIDNFKYEVYFQPAERLGGDFYNAIKIGNYLLIYLADVSGHGLDGSMLNIFLRETINNYISSKLNNNIDLSPDALLKHIINRYHQEEFSRDYMVCLLIGLLNIEEREFSFINAGIQVPPVIIREDGTLRKLQNSGAPISTAIDIKFYNQTLNHKLENFKILSGDKLFLTTDGLVEETSKDINNKIPEMYGEKRLDKVLKNSCHLKPIEIIKKIKKDFKDYTGNEIGSDDITYMIISGE</sequence>
<dbReference type="InterPro" id="IPR001789">
    <property type="entry name" value="Sig_transdc_resp-reg_receiver"/>
</dbReference>
<dbReference type="SMART" id="SM00091">
    <property type="entry name" value="PAS"/>
    <property type="match status" value="1"/>
</dbReference>
<reference evidence="9" key="1">
    <citation type="submission" date="2020-11" db="EMBL/GenBank/DDBJ databases">
        <title>Halonatronomonas betainensis gen. nov., sp. nov. a novel haloalkaliphilic representative of the family Halanaerobiacae capable of betaine degradation.</title>
        <authorList>
            <person name="Boltyanskaya Y."/>
            <person name="Kevbrin V."/>
            <person name="Detkova E."/>
            <person name="Grouzdev D.S."/>
            <person name="Koziaeva V."/>
            <person name="Zhilina T."/>
        </authorList>
    </citation>
    <scope>NUCLEOTIDE SEQUENCE</scope>
    <source>
        <strain evidence="9">Z-7014</strain>
    </source>
</reference>
<evidence type="ECO:0000313" key="10">
    <source>
        <dbReference type="Proteomes" id="UP000621436"/>
    </source>
</evidence>
<gene>
    <name evidence="9" type="ORF">I0Q91_07260</name>
</gene>
<dbReference type="Gene3D" id="3.40.50.2300">
    <property type="match status" value="1"/>
</dbReference>
<feature type="domain" description="PAC" evidence="8">
    <location>
        <begin position="331"/>
        <end position="384"/>
    </location>
</feature>
<dbReference type="CDD" id="cd00130">
    <property type="entry name" value="PAS"/>
    <property type="match status" value="1"/>
</dbReference>
<evidence type="ECO:0000256" key="5">
    <source>
        <dbReference type="SAM" id="Coils"/>
    </source>
</evidence>
<name>A0A931AXY9_9FIRM</name>
<dbReference type="InterPro" id="IPR052016">
    <property type="entry name" value="Bact_Sigma-Reg"/>
</dbReference>
<evidence type="ECO:0000256" key="4">
    <source>
        <dbReference type="PROSITE-ProRule" id="PRU00169"/>
    </source>
</evidence>
<dbReference type="RefSeq" id="WP_270453787.1">
    <property type="nucleotide sequence ID" value="NZ_JADPIE010000003.1"/>
</dbReference>
<feature type="domain" description="PAS" evidence="7">
    <location>
        <begin position="130"/>
        <end position="188"/>
    </location>
</feature>
<evidence type="ECO:0000259" key="6">
    <source>
        <dbReference type="PROSITE" id="PS50110"/>
    </source>
</evidence>
<dbReference type="SUPFAM" id="SSF55785">
    <property type="entry name" value="PYP-like sensor domain (PAS domain)"/>
    <property type="match status" value="2"/>
</dbReference>
<keyword evidence="4" id="KW-0597">Phosphoprotein</keyword>
<dbReference type="InterPro" id="IPR001610">
    <property type="entry name" value="PAC"/>
</dbReference>
<dbReference type="InterPro" id="IPR001932">
    <property type="entry name" value="PPM-type_phosphatase-like_dom"/>
</dbReference>
<keyword evidence="2" id="KW-0378">Hydrolase</keyword>
<dbReference type="PANTHER" id="PTHR43156:SF2">
    <property type="entry name" value="STAGE II SPORULATION PROTEIN E"/>
    <property type="match status" value="1"/>
</dbReference>
<dbReference type="NCBIfam" id="TIGR00229">
    <property type="entry name" value="sensory_box"/>
    <property type="match status" value="1"/>
</dbReference>
<dbReference type="AlphaFoldDB" id="A0A931AXY9"/>
<dbReference type="InterPro" id="IPR035965">
    <property type="entry name" value="PAS-like_dom_sf"/>
</dbReference>
<proteinExistence type="predicted"/>
<dbReference type="CDD" id="cd00156">
    <property type="entry name" value="REC"/>
    <property type="match status" value="1"/>
</dbReference>
<dbReference type="SMART" id="SM00086">
    <property type="entry name" value="PAC"/>
    <property type="match status" value="2"/>
</dbReference>
<dbReference type="Gene3D" id="3.30.450.20">
    <property type="entry name" value="PAS domain"/>
    <property type="match status" value="2"/>
</dbReference>
<evidence type="ECO:0000256" key="3">
    <source>
        <dbReference type="ARBA" id="ARBA00024867"/>
    </source>
</evidence>
<dbReference type="SMART" id="SM00331">
    <property type="entry name" value="PP2C_SIG"/>
    <property type="match status" value="1"/>
</dbReference>
<evidence type="ECO:0000256" key="1">
    <source>
        <dbReference type="ARBA" id="ARBA00018672"/>
    </source>
</evidence>
<dbReference type="Gene3D" id="3.60.40.10">
    <property type="entry name" value="PPM-type phosphatase domain"/>
    <property type="match status" value="1"/>
</dbReference>
<dbReference type="InterPro" id="IPR036457">
    <property type="entry name" value="PPM-type-like_dom_sf"/>
</dbReference>
<comment type="caution">
    <text evidence="9">The sequence shown here is derived from an EMBL/GenBank/DDBJ whole genome shotgun (WGS) entry which is preliminary data.</text>
</comment>
<dbReference type="SMART" id="SM00448">
    <property type="entry name" value="REC"/>
    <property type="match status" value="1"/>
</dbReference>
<protein>
    <recommendedName>
        <fullName evidence="1">Stage 0 sporulation protein A homolog</fullName>
    </recommendedName>
</protein>
<keyword evidence="10" id="KW-1185">Reference proteome</keyword>
<evidence type="ECO:0000259" key="7">
    <source>
        <dbReference type="PROSITE" id="PS50112"/>
    </source>
</evidence>
<dbReference type="Pfam" id="PF08448">
    <property type="entry name" value="PAS_4"/>
    <property type="match status" value="1"/>
</dbReference>
<comment type="function">
    <text evidence="3">May play the central regulatory role in sporulation. It may be an element of the effector pathway responsible for the activation of sporulation genes in response to nutritional stress. Spo0A may act in concert with spo0H (a sigma factor) to control the expression of some genes that are critical to the sporulation process.</text>
</comment>
<evidence type="ECO:0000259" key="8">
    <source>
        <dbReference type="PROSITE" id="PS50113"/>
    </source>
</evidence>
<feature type="coiled-coil region" evidence="5">
    <location>
        <begin position="375"/>
        <end position="402"/>
    </location>
</feature>
<dbReference type="PANTHER" id="PTHR43156">
    <property type="entry name" value="STAGE II SPORULATION PROTEIN E-RELATED"/>
    <property type="match status" value="1"/>
</dbReference>
<dbReference type="SUPFAM" id="SSF52172">
    <property type="entry name" value="CheY-like"/>
    <property type="match status" value="1"/>
</dbReference>
<feature type="domain" description="Response regulatory" evidence="6">
    <location>
        <begin position="7"/>
        <end position="122"/>
    </location>
</feature>
<dbReference type="Pfam" id="PF13426">
    <property type="entry name" value="PAS_9"/>
    <property type="match status" value="1"/>
</dbReference>
<accession>A0A931AXY9</accession>
<dbReference type="Pfam" id="PF00072">
    <property type="entry name" value="Response_reg"/>
    <property type="match status" value="1"/>
</dbReference>
<feature type="domain" description="PAC" evidence="8">
    <location>
        <begin position="201"/>
        <end position="255"/>
    </location>
</feature>
<evidence type="ECO:0000313" key="9">
    <source>
        <dbReference type="EMBL" id="MBF8436868.1"/>
    </source>
</evidence>
<evidence type="ECO:0000256" key="2">
    <source>
        <dbReference type="ARBA" id="ARBA00022801"/>
    </source>
</evidence>
<keyword evidence="5" id="KW-0175">Coiled coil</keyword>